<dbReference type="EMBL" id="AJLR01000147">
    <property type="protein sequence ID" value="EKN63203.1"/>
    <property type="molecule type" value="Genomic_DNA"/>
</dbReference>
<name>K6D580_SCHAZ</name>
<evidence type="ECO:0000313" key="3">
    <source>
        <dbReference type="EMBL" id="EKN63203.1"/>
    </source>
</evidence>
<dbReference type="Gene3D" id="2.60.120.1060">
    <property type="entry name" value="NPCBM/NEW2 domain"/>
    <property type="match status" value="1"/>
</dbReference>
<dbReference type="SUPFAM" id="SSF49785">
    <property type="entry name" value="Galactose-binding domain-like"/>
    <property type="match status" value="1"/>
</dbReference>
<evidence type="ECO:0000313" key="4">
    <source>
        <dbReference type="Proteomes" id="UP000006315"/>
    </source>
</evidence>
<dbReference type="Gene3D" id="3.30.457.10">
    <property type="entry name" value="Copper amine oxidase-like, N-terminal domain"/>
    <property type="match status" value="1"/>
</dbReference>
<dbReference type="PATRIC" id="fig|1131731.3.peg.3706"/>
<proteinExistence type="predicted"/>
<evidence type="ECO:0008006" key="5">
    <source>
        <dbReference type="Google" id="ProtNLM"/>
    </source>
</evidence>
<dbReference type="Proteomes" id="UP000006315">
    <property type="component" value="Unassembled WGS sequence"/>
</dbReference>
<dbReference type="Pfam" id="PF08305">
    <property type="entry name" value="NPCBM"/>
    <property type="match status" value="1"/>
</dbReference>
<dbReference type="Pfam" id="PF07833">
    <property type="entry name" value="Cu_amine_oxidN1"/>
    <property type="match status" value="1"/>
</dbReference>
<keyword evidence="4" id="KW-1185">Reference proteome</keyword>
<dbReference type="InterPro" id="IPR036582">
    <property type="entry name" value="Mao_N_sf"/>
</dbReference>
<reference evidence="3 4" key="1">
    <citation type="journal article" date="2012" name="Front. Microbiol.">
        <title>Redundancy and modularity in membrane-associated dissimilatory nitrate reduction in Bacillus.</title>
        <authorList>
            <person name="Heylen K."/>
            <person name="Keltjens J."/>
        </authorList>
    </citation>
    <scope>NUCLEOTIDE SEQUENCE [LARGE SCALE GENOMIC DNA]</scope>
    <source>
        <strain evidence="3 4">LMG 9581</strain>
    </source>
</reference>
<dbReference type="InterPro" id="IPR012854">
    <property type="entry name" value="Cu_amine_oxidase-like_N"/>
</dbReference>
<dbReference type="InterPro" id="IPR013222">
    <property type="entry name" value="Glyco_hyd_98_carb-bd"/>
</dbReference>
<gene>
    <name evidence="3" type="ORF">BAZO_18161</name>
</gene>
<feature type="domain" description="Glycosyl hydrolase family 98 putative carbohydrate-binding module" evidence="2">
    <location>
        <begin position="154"/>
        <end position="225"/>
    </location>
</feature>
<dbReference type="RefSeq" id="WP_003332827.1">
    <property type="nucleotide sequence ID" value="NZ_AJLR01000147.1"/>
</dbReference>
<protein>
    <recommendedName>
        <fullName evidence="5">Copper amine oxidase-like N-terminal domain-containing protein</fullName>
    </recommendedName>
</protein>
<evidence type="ECO:0000259" key="2">
    <source>
        <dbReference type="Pfam" id="PF08305"/>
    </source>
</evidence>
<accession>K6D580</accession>
<sequence length="248" mass="27211">MGRKSYLKGLATGIVGTTLFITTISTVDAFEPYYKNVKAFISSINIVLDGKPIYLKTDPLLIDGTTYLPLRDIGEAFGKQVTWDGVNNTIMIGQTEKSHRPSTGIYQLDPIYGETYMFVGYGGKDYLEPEEDGGKITLLKQQFSTINSIAFLDGSSVAYHLYDNKFKSIKGLVGVDDSNPGYSEKGIIKFYGDNKELATITTGTKRDEPISFEVDITGVEKLEIKNIKASGTASRVALVDVVLEAVQE</sequence>
<dbReference type="InterPro" id="IPR008979">
    <property type="entry name" value="Galactose-bd-like_sf"/>
</dbReference>
<organism evidence="3 4">
    <name type="scientific">Schinkia azotoformans LMG 9581</name>
    <dbReference type="NCBI Taxonomy" id="1131731"/>
    <lineage>
        <taxon>Bacteria</taxon>
        <taxon>Bacillati</taxon>
        <taxon>Bacillota</taxon>
        <taxon>Bacilli</taxon>
        <taxon>Bacillales</taxon>
        <taxon>Bacillaceae</taxon>
        <taxon>Calidifontibacillus/Schinkia group</taxon>
        <taxon>Schinkia</taxon>
    </lineage>
</organism>
<dbReference type="InterPro" id="IPR038637">
    <property type="entry name" value="NPCBM_sf"/>
</dbReference>
<feature type="domain" description="Copper amine oxidase-like N-terminal" evidence="1">
    <location>
        <begin position="35"/>
        <end position="92"/>
    </location>
</feature>
<comment type="caution">
    <text evidence="3">The sequence shown here is derived from an EMBL/GenBank/DDBJ whole genome shotgun (WGS) entry which is preliminary data.</text>
</comment>
<dbReference type="SUPFAM" id="SSF55383">
    <property type="entry name" value="Copper amine oxidase, domain N"/>
    <property type="match status" value="1"/>
</dbReference>
<dbReference type="STRING" id="1131731.BAZO_18161"/>
<evidence type="ECO:0000259" key="1">
    <source>
        <dbReference type="Pfam" id="PF07833"/>
    </source>
</evidence>
<dbReference type="AlphaFoldDB" id="K6D580"/>